<dbReference type="InterPro" id="IPR000014">
    <property type="entry name" value="PAS"/>
</dbReference>
<accession>A0ABV8U095</accession>
<keyword evidence="10 16" id="KW-0067">ATP-binding</keyword>
<keyword evidence="11" id="KW-1133">Transmembrane helix</keyword>
<evidence type="ECO:0000256" key="12">
    <source>
        <dbReference type="ARBA" id="ARBA00023012"/>
    </source>
</evidence>
<dbReference type="PANTHER" id="PTHR43304:SF1">
    <property type="entry name" value="PAC DOMAIN-CONTAINING PROTEIN"/>
    <property type="match status" value="1"/>
</dbReference>
<evidence type="ECO:0000256" key="10">
    <source>
        <dbReference type="ARBA" id="ARBA00022840"/>
    </source>
</evidence>
<comment type="catalytic activity">
    <reaction evidence="1">
        <text>ATP + protein L-histidine = ADP + protein N-phospho-L-histidine.</text>
        <dbReference type="EC" id="2.7.13.3"/>
    </reaction>
</comment>
<evidence type="ECO:0000256" key="6">
    <source>
        <dbReference type="ARBA" id="ARBA00022679"/>
    </source>
</evidence>
<evidence type="ECO:0000256" key="7">
    <source>
        <dbReference type="ARBA" id="ARBA00022692"/>
    </source>
</evidence>
<dbReference type="PRINTS" id="PR00344">
    <property type="entry name" value="BCTRLSENSOR"/>
</dbReference>
<dbReference type="PROSITE" id="PS50109">
    <property type="entry name" value="HIS_KIN"/>
    <property type="match status" value="1"/>
</dbReference>
<dbReference type="Gene3D" id="3.30.450.20">
    <property type="entry name" value="PAS domain"/>
    <property type="match status" value="2"/>
</dbReference>
<dbReference type="EMBL" id="JBHSDK010000021">
    <property type="protein sequence ID" value="MFC4336510.1"/>
    <property type="molecule type" value="Genomic_DNA"/>
</dbReference>
<evidence type="ECO:0000256" key="13">
    <source>
        <dbReference type="ARBA" id="ARBA00023136"/>
    </source>
</evidence>
<evidence type="ECO:0000256" key="1">
    <source>
        <dbReference type="ARBA" id="ARBA00000085"/>
    </source>
</evidence>
<dbReference type="Pfam" id="PF13188">
    <property type="entry name" value="PAS_8"/>
    <property type="match status" value="1"/>
</dbReference>
<evidence type="ECO:0000256" key="8">
    <source>
        <dbReference type="ARBA" id="ARBA00022741"/>
    </source>
</evidence>
<dbReference type="EC" id="2.7.13.3" evidence="3"/>
<organism evidence="16 17">
    <name type="scientific">Salininema proteolyticum</name>
    <dbReference type="NCBI Taxonomy" id="1607685"/>
    <lineage>
        <taxon>Bacteria</taxon>
        <taxon>Bacillati</taxon>
        <taxon>Actinomycetota</taxon>
        <taxon>Actinomycetes</taxon>
        <taxon>Glycomycetales</taxon>
        <taxon>Glycomycetaceae</taxon>
        <taxon>Salininema</taxon>
    </lineage>
</organism>
<dbReference type="InterPro" id="IPR033463">
    <property type="entry name" value="sCache_3"/>
</dbReference>
<evidence type="ECO:0000313" key="16">
    <source>
        <dbReference type="EMBL" id="MFC4336510.1"/>
    </source>
</evidence>
<dbReference type="InterPro" id="IPR052162">
    <property type="entry name" value="Sensor_kinase/Photoreceptor"/>
</dbReference>
<dbReference type="Gene3D" id="3.30.565.10">
    <property type="entry name" value="Histidine kinase-like ATPase, C-terminal domain"/>
    <property type="match status" value="1"/>
</dbReference>
<evidence type="ECO:0000259" key="15">
    <source>
        <dbReference type="PROSITE" id="PS50109"/>
    </source>
</evidence>
<keyword evidence="12" id="KW-0902">Two-component regulatory system</keyword>
<dbReference type="InterPro" id="IPR004358">
    <property type="entry name" value="Sig_transdc_His_kin-like_C"/>
</dbReference>
<evidence type="ECO:0000256" key="4">
    <source>
        <dbReference type="ARBA" id="ARBA00022475"/>
    </source>
</evidence>
<keyword evidence="13" id="KW-0472">Membrane</keyword>
<comment type="subcellular location">
    <subcellularLocation>
        <location evidence="2">Cell membrane</location>
        <topology evidence="2">Multi-pass membrane protein</topology>
    </subcellularLocation>
</comment>
<keyword evidence="17" id="KW-1185">Reference proteome</keyword>
<dbReference type="SUPFAM" id="SSF55874">
    <property type="entry name" value="ATPase domain of HSP90 chaperone/DNA topoisomerase II/histidine kinase"/>
    <property type="match status" value="1"/>
</dbReference>
<evidence type="ECO:0000256" key="5">
    <source>
        <dbReference type="ARBA" id="ARBA00022553"/>
    </source>
</evidence>
<dbReference type="InterPro" id="IPR029151">
    <property type="entry name" value="Sensor-like_sf"/>
</dbReference>
<proteinExistence type="predicted"/>
<evidence type="ECO:0000256" key="14">
    <source>
        <dbReference type="SAM" id="MobiDB-lite"/>
    </source>
</evidence>
<dbReference type="InterPro" id="IPR005467">
    <property type="entry name" value="His_kinase_dom"/>
</dbReference>
<feature type="region of interest" description="Disordered" evidence="14">
    <location>
        <begin position="523"/>
        <end position="551"/>
    </location>
</feature>
<protein>
    <recommendedName>
        <fullName evidence="3">histidine kinase</fullName>
        <ecNumber evidence="3">2.7.13.3</ecNumber>
    </recommendedName>
</protein>
<gene>
    <name evidence="16" type="ORF">ACFPET_15005</name>
</gene>
<dbReference type="Pfam" id="PF02518">
    <property type="entry name" value="HATPase_c"/>
    <property type="match status" value="1"/>
</dbReference>
<keyword evidence="7" id="KW-0812">Transmembrane</keyword>
<dbReference type="GO" id="GO:0005524">
    <property type="term" value="F:ATP binding"/>
    <property type="evidence" value="ECO:0007669"/>
    <property type="project" value="UniProtKB-KW"/>
</dbReference>
<dbReference type="Proteomes" id="UP001595823">
    <property type="component" value="Unassembled WGS sequence"/>
</dbReference>
<dbReference type="Pfam" id="PF14689">
    <property type="entry name" value="SPOB_a"/>
    <property type="match status" value="1"/>
</dbReference>
<dbReference type="SMART" id="SM00091">
    <property type="entry name" value="PAS"/>
    <property type="match status" value="1"/>
</dbReference>
<dbReference type="InterPro" id="IPR039506">
    <property type="entry name" value="SPOB_a"/>
</dbReference>
<sequence>MSKRTTLAGRLMVFQAVVVFLVLTAVGALSMAQSEAVFLQAEGRRVSALAEQMADSPLVRGRIDVPGAGDALAPLVQRMRTQSNVSTVAIADAEGRVVVSTNPLLAGTELEYGHPSVPDGRGWLGELRVDGDLEYVSQVPVLDASPGAHGRVLGTIMVGQHYPTLWDRLFDNTPNLLLYLGVASAIGITGSYLLARRIKRQTLGMEPREIAGLAEHREAMLHGIAEGVVALDEKDRVTLVNDTARTLLDLPADPTGRALDDLGLSDRVREVLSGRAEGRDLVVLHGQKVLTANRMEVVKEGRALGSVTTLRDRTALVRLEKDLGAFRSATDVLRAQKHEFDNRLHVISGLAQLGEYEEVATYIRSLGGDRSEPDFSIARAVADKSIAALLMAKAAQASEHGTRLVLAPGSSLGALAPDLAADVGTVLGNLVDNALDAVASSPDPRVTVAVSQTDDEVSVTVADSGPGVAPEIAREVFTHGFTTKAAASGARGIGLALTRLVCRQRGGDVVLDSSAAGARLTATVSTAPLPPQPNTGPESAQPTPAAPQEVP</sequence>
<dbReference type="InterPro" id="IPR016120">
    <property type="entry name" value="Sig_transdc_His_kin_SpoOB"/>
</dbReference>
<dbReference type="Pfam" id="PF17203">
    <property type="entry name" value="sCache_3_2"/>
    <property type="match status" value="1"/>
</dbReference>
<dbReference type="RefSeq" id="WP_380622524.1">
    <property type="nucleotide sequence ID" value="NZ_JBHSDK010000021.1"/>
</dbReference>
<dbReference type="Gene3D" id="1.10.287.130">
    <property type="match status" value="1"/>
</dbReference>
<reference evidence="17" key="1">
    <citation type="journal article" date="2019" name="Int. J. Syst. Evol. Microbiol.">
        <title>The Global Catalogue of Microorganisms (GCM) 10K type strain sequencing project: providing services to taxonomists for standard genome sequencing and annotation.</title>
        <authorList>
            <consortium name="The Broad Institute Genomics Platform"/>
            <consortium name="The Broad Institute Genome Sequencing Center for Infectious Disease"/>
            <person name="Wu L."/>
            <person name="Ma J."/>
        </authorList>
    </citation>
    <scope>NUCLEOTIDE SEQUENCE [LARGE SCALE GENOMIC DNA]</scope>
    <source>
        <strain evidence="17">IBRC-M 10908</strain>
    </source>
</reference>
<keyword evidence="8" id="KW-0547">Nucleotide-binding</keyword>
<evidence type="ECO:0000256" key="3">
    <source>
        <dbReference type="ARBA" id="ARBA00012438"/>
    </source>
</evidence>
<name>A0ABV8U095_9ACTN</name>
<feature type="domain" description="Histidine kinase" evidence="15">
    <location>
        <begin position="426"/>
        <end position="528"/>
    </location>
</feature>
<evidence type="ECO:0000256" key="2">
    <source>
        <dbReference type="ARBA" id="ARBA00004651"/>
    </source>
</evidence>
<dbReference type="SUPFAM" id="SSF103190">
    <property type="entry name" value="Sensory domain-like"/>
    <property type="match status" value="1"/>
</dbReference>
<keyword evidence="6" id="KW-0808">Transferase</keyword>
<evidence type="ECO:0000256" key="9">
    <source>
        <dbReference type="ARBA" id="ARBA00022777"/>
    </source>
</evidence>
<keyword evidence="9" id="KW-0418">Kinase</keyword>
<dbReference type="InterPro" id="IPR003594">
    <property type="entry name" value="HATPase_dom"/>
</dbReference>
<keyword evidence="4" id="KW-1003">Cell membrane</keyword>
<comment type="caution">
    <text evidence="16">The sequence shown here is derived from an EMBL/GenBank/DDBJ whole genome shotgun (WGS) entry which is preliminary data.</text>
</comment>
<dbReference type="SMART" id="SM00387">
    <property type="entry name" value="HATPase_c"/>
    <property type="match status" value="1"/>
</dbReference>
<keyword evidence="5" id="KW-0597">Phosphoprotein</keyword>
<dbReference type="SUPFAM" id="SSF55890">
    <property type="entry name" value="Sporulation response regulatory protein Spo0B"/>
    <property type="match status" value="1"/>
</dbReference>
<dbReference type="InterPro" id="IPR036890">
    <property type="entry name" value="HATPase_C_sf"/>
</dbReference>
<evidence type="ECO:0000256" key="11">
    <source>
        <dbReference type="ARBA" id="ARBA00022989"/>
    </source>
</evidence>
<dbReference type="CDD" id="cd18773">
    <property type="entry name" value="PDC1_HK_sensor"/>
    <property type="match status" value="1"/>
</dbReference>
<evidence type="ECO:0000313" key="17">
    <source>
        <dbReference type="Proteomes" id="UP001595823"/>
    </source>
</evidence>
<dbReference type="PANTHER" id="PTHR43304">
    <property type="entry name" value="PHYTOCHROME-LIKE PROTEIN CPH1"/>
    <property type="match status" value="1"/>
</dbReference>